<evidence type="ECO:0000313" key="1">
    <source>
        <dbReference type="EMBL" id="KXA94102.1"/>
    </source>
</evidence>
<reference evidence="1 2" key="1">
    <citation type="journal article" date="2016" name="Sci. Rep.">
        <title>Metabolic traits of an uncultured archaeal lineage -MSBL1- from brine pools of the Red Sea.</title>
        <authorList>
            <person name="Mwirichia R."/>
            <person name="Alam I."/>
            <person name="Rashid M."/>
            <person name="Vinu M."/>
            <person name="Ba-Alawi W."/>
            <person name="Anthony Kamau A."/>
            <person name="Kamanda Ngugi D."/>
            <person name="Goker M."/>
            <person name="Klenk H.P."/>
            <person name="Bajic V."/>
            <person name="Stingl U."/>
        </authorList>
    </citation>
    <scope>NUCLEOTIDE SEQUENCE [LARGE SCALE GENOMIC DNA]</scope>
    <source>
        <strain evidence="1">SCGC-AAA259I07</strain>
    </source>
</reference>
<sequence length="373" mass="43060">TVFLTEEAREKLADYMEWRKDNQKRDGEPYDKTDKIFPFTRENATQILETALNNANMDVRDNKTGRNKIHIHSTRKFFRSNCGLEDALTHAIMGHREYLDGSYLRVDPDRAAEEFAANMDNLQVMENRSTTEARLRETQIETLKAAIKAQGISEEKINRAMDDWAAAERVRGEMPDEEVMGILRSPPYQGVDLGEINREEFEELKEKLLELVSEPEDTQRLIDQNNLENYLDSGWRYVDQNGTKVIVEGPANAKDPEKMKKTSEDVIKNLLSQELNATLIGTDNPKGPDYIDEEERIAVNFLKITSPSHTSAIVKRSAEWLHKYKKEWRKVLAIQTYEELEELVLESIPENLKVELFLIVKGGKPDELFLEKL</sequence>
<name>A0A133UIS5_9EURY</name>
<comment type="caution">
    <text evidence="1">The sequence shown here is derived from an EMBL/GenBank/DDBJ whole genome shotgun (WGS) entry which is preliminary data.</text>
</comment>
<dbReference type="InterPro" id="IPR013762">
    <property type="entry name" value="Integrase-like_cat_sf"/>
</dbReference>
<dbReference type="GO" id="GO:0015074">
    <property type="term" value="P:DNA integration"/>
    <property type="evidence" value="ECO:0007669"/>
    <property type="project" value="InterPro"/>
</dbReference>
<dbReference type="Proteomes" id="UP000070155">
    <property type="component" value="Unassembled WGS sequence"/>
</dbReference>
<proteinExistence type="predicted"/>
<protein>
    <submittedName>
        <fullName evidence="1">Uncharacterized protein</fullName>
    </submittedName>
</protein>
<dbReference type="AlphaFoldDB" id="A0A133UIS5"/>
<dbReference type="GO" id="GO:0003677">
    <property type="term" value="F:DNA binding"/>
    <property type="evidence" value="ECO:0007669"/>
    <property type="project" value="InterPro"/>
</dbReference>
<dbReference type="GO" id="GO:0006310">
    <property type="term" value="P:DNA recombination"/>
    <property type="evidence" value="ECO:0007669"/>
    <property type="project" value="InterPro"/>
</dbReference>
<dbReference type="Gene3D" id="1.10.443.10">
    <property type="entry name" value="Intergrase catalytic core"/>
    <property type="match status" value="1"/>
</dbReference>
<evidence type="ECO:0000313" key="2">
    <source>
        <dbReference type="Proteomes" id="UP000070155"/>
    </source>
</evidence>
<accession>A0A133UIS5</accession>
<keyword evidence="2" id="KW-1185">Reference proteome</keyword>
<gene>
    <name evidence="1" type="ORF">AKJ36_03455</name>
</gene>
<dbReference type="EMBL" id="LHXQ01000072">
    <property type="protein sequence ID" value="KXA94102.1"/>
    <property type="molecule type" value="Genomic_DNA"/>
</dbReference>
<organism evidence="1 2">
    <name type="scientific">candidate division MSBL1 archaeon SCGC-AAA259I07</name>
    <dbReference type="NCBI Taxonomy" id="1698266"/>
    <lineage>
        <taxon>Archaea</taxon>
        <taxon>Methanobacteriati</taxon>
        <taxon>Methanobacteriota</taxon>
        <taxon>candidate division MSBL1</taxon>
    </lineage>
</organism>
<feature type="non-terminal residue" evidence="1">
    <location>
        <position position="1"/>
    </location>
</feature>